<evidence type="ECO:0000256" key="1">
    <source>
        <dbReference type="SAM" id="MobiDB-lite"/>
    </source>
</evidence>
<keyword evidence="4" id="KW-1185">Reference proteome</keyword>
<feature type="chain" id="PRO_5037265333" evidence="3">
    <location>
        <begin position="17"/>
        <end position="214"/>
    </location>
</feature>
<organism evidence="4 5">
    <name type="scientific">Plectus sambesii</name>
    <dbReference type="NCBI Taxonomy" id="2011161"/>
    <lineage>
        <taxon>Eukaryota</taxon>
        <taxon>Metazoa</taxon>
        <taxon>Ecdysozoa</taxon>
        <taxon>Nematoda</taxon>
        <taxon>Chromadorea</taxon>
        <taxon>Plectida</taxon>
        <taxon>Plectina</taxon>
        <taxon>Plectoidea</taxon>
        <taxon>Plectidae</taxon>
        <taxon>Plectus</taxon>
    </lineage>
</organism>
<dbReference type="Gene3D" id="1.20.1070.10">
    <property type="entry name" value="Rhodopsin 7-helix transmembrane proteins"/>
    <property type="match status" value="1"/>
</dbReference>
<dbReference type="AlphaFoldDB" id="A0A914WW64"/>
<feature type="transmembrane region" description="Helical" evidence="2">
    <location>
        <begin position="111"/>
        <end position="134"/>
    </location>
</feature>
<feature type="transmembrane region" description="Helical" evidence="2">
    <location>
        <begin position="38"/>
        <end position="58"/>
    </location>
</feature>
<keyword evidence="3" id="KW-0732">Signal</keyword>
<evidence type="ECO:0000256" key="3">
    <source>
        <dbReference type="SAM" id="SignalP"/>
    </source>
</evidence>
<keyword evidence="2" id="KW-0812">Transmembrane</keyword>
<name>A0A914WW64_9BILA</name>
<reference evidence="5" key="1">
    <citation type="submission" date="2022-11" db="UniProtKB">
        <authorList>
            <consortium name="WormBaseParasite"/>
        </authorList>
    </citation>
    <scope>IDENTIFICATION</scope>
</reference>
<dbReference type="Proteomes" id="UP000887566">
    <property type="component" value="Unplaced"/>
</dbReference>
<keyword evidence="2" id="KW-0472">Membrane</keyword>
<protein>
    <submittedName>
        <fullName evidence="5">Uncharacterized protein</fullName>
    </submittedName>
</protein>
<keyword evidence="2" id="KW-1133">Transmembrane helix</keyword>
<dbReference type="WBParaSite" id="PSAMB.scaffold5643size11208.g27024.t1">
    <property type="protein sequence ID" value="PSAMB.scaffold5643size11208.g27024.t1"/>
    <property type="gene ID" value="PSAMB.scaffold5643size11208.g27024"/>
</dbReference>
<feature type="signal peptide" evidence="3">
    <location>
        <begin position="1"/>
        <end position="16"/>
    </location>
</feature>
<feature type="region of interest" description="Disordered" evidence="1">
    <location>
        <begin position="159"/>
        <end position="184"/>
    </location>
</feature>
<accession>A0A914WW64</accession>
<proteinExistence type="predicted"/>
<evidence type="ECO:0000256" key="2">
    <source>
        <dbReference type="SAM" id="Phobius"/>
    </source>
</evidence>
<sequence length="214" mass="24802">NYFLILLLPLIPFGASFGPLFAHYGTNGIHCWCDMSTAQVWAFFIPIIVVFFITGILAEATASDDYKLFQNTDLYQLNWSLKCDSSIMFLAGWTMFAYFIGLVAMDQQAVWVFVIFELFNLVLGPAVFVVHTMGHYQVAKPMHRKFPFLPFYKDTDPPDSVPNADKPKNKNIDPKPETEEQETDWQHFWSWVTNRNDRNIAQESEDVLFRKVPR</sequence>
<evidence type="ECO:0000313" key="5">
    <source>
        <dbReference type="WBParaSite" id="PSAMB.scaffold5643size11208.g27024.t1"/>
    </source>
</evidence>
<feature type="compositionally biased region" description="Basic and acidic residues" evidence="1">
    <location>
        <begin position="165"/>
        <end position="178"/>
    </location>
</feature>
<feature type="transmembrane region" description="Helical" evidence="2">
    <location>
        <begin position="87"/>
        <end position="105"/>
    </location>
</feature>
<evidence type="ECO:0000313" key="4">
    <source>
        <dbReference type="Proteomes" id="UP000887566"/>
    </source>
</evidence>